<sequence length="337" mass="35491">MQVYRFDGTNGIDGLSLREEPVPSPQRGELLLRIKAVSLNYRDIAIPLGRYVRDARPGLVPCSDAAAEVVEIGEGVDDYRPGDRVVSAFHPRWFGGPMPATAEADSYGSGQDGWLTEYKVVSREAVVGIPAAISDEHAATLPCAGVTAWNALGGPVPVRAGQTVLTLGSGGVSVFALQLAGVLGARVIATTSSPGKAETLRGLGAAEVINYRDNPKWGEQVRDVTEGRGVDRVVEVGGPATIEQSLRAVAANGEVTLIGFLSDDNPGVDYFLLKGSGATTRSITVGDRADLQHLVRAVATTGLVPVIDDVVDFGQAKSAFERLRDGKHVGKLVIRLT</sequence>
<dbReference type="CDD" id="cd08276">
    <property type="entry name" value="MDR7"/>
    <property type="match status" value="1"/>
</dbReference>
<dbReference type="Pfam" id="PF08240">
    <property type="entry name" value="ADH_N"/>
    <property type="match status" value="1"/>
</dbReference>
<dbReference type="SUPFAM" id="SSF51735">
    <property type="entry name" value="NAD(P)-binding Rossmann-fold domains"/>
    <property type="match status" value="1"/>
</dbReference>
<evidence type="ECO:0000313" key="3">
    <source>
        <dbReference type="Proteomes" id="UP000198875"/>
    </source>
</evidence>
<accession>A0A0U0W8C6</accession>
<dbReference type="InterPro" id="IPR013154">
    <property type="entry name" value="ADH-like_N"/>
</dbReference>
<dbReference type="InterPro" id="IPR011032">
    <property type="entry name" value="GroES-like_sf"/>
</dbReference>
<dbReference type="InterPro" id="IPR020843">
    <property type="entry name" value="ER"/>
</dbReference>
<dbReference type="InterPro" id="IPR036291">
    <property type="entry name" value="NAD(P)-bd_dom_sf"/>
</dbReference>
<dbReference type="PANTHER" id="PTHR45033:SF2">
    <property type="entry name" value="ZINC-TYPE ALCOHOL DEHYDROGENASE-LIKE PROTEIN C1773.06C"/>
    <property type="match status" value="1"/>
</dbReference>
<dbReference type="Pfam" id="PF00107">
    <property type="entry name" value="ADH_zinc_N"/>
    <property type="match status" value="1"/>
</dbReference>
<evidence type="ECO:0000259" key="1">
    <source>
        <dbReference type="SMART" id="SM00829"/>
    </source>
</evidence>
<organism evidence="2 3">
    <name type="scientific">Mycobacterium bohemicum DSM 44277</name>
    <dbReference type="NCBI Taxonomy" id="1236609"/>
    <lineage>
        <taxon>Bacteria</taxon>
        <taxon>Bacillati</taxon>
        <taxon>Actinomycetota</taxon>
        <taxon>Actinomycetes</taxon>
        <taxon>Mycobacteriales</taxon>
        <taxon>Mycobacteriaceae</taxon>
        <taxon>Mycobacterium</taxon>
    </lineage>
</organism>
<dbReference type="InterPro" id="IPR013149">
    <property type="entry name" value="ADH-like_C"/>
</dbReference>
<gene>
    <name evidence="2" type="ORF">BN971_02767</name>
</gene>
<dbReference type="SUPFAM" id="SSF50129">
    <property type="entry name" value="GroES-like"/>
    <property type="match status" value="1"/>
</dbReference>
<dbReference type="Gene3D" id="3.40.50.720">
    <property type="entry name" value="NAD(P)-binding Rossmann-like Domain"/>
    <property type="match status" value="1"/>
</dbReference>
<reference evidence="2 3" key="1">
    <citation type="submission" date="2015-03" db="EMBL/GenBank/DDBJ databases">
        <authorList>
            <person name="Murphy D."/>
        </authorList>
    </citation>
    <scope>NUCLEOTIDE SEQUENCE [LARGE SCALE GENOMIC DNA]</scope>
    <source>
        <strain evidence="2 3">DSM 44277</strain>
    </source>
</reference>
<dbReference type="SMART" id="SM00829">
    <property type="entry name" value="PKS_ER"/>
    <property type="match status" value="1"/>
</dbReference>
<dbReference type="Proteomes" id="UP000198875">
    <property type="component" value="Unassembled WGS sequence"/>
</dbReference>
<protein>
    <submittedName>
        <fullName evidence="2">Alcohol dehydrogenase</fullName>
    </submittedName>
</protein>
<dbReference type="EMBL" id="CSTD01000002">
    <property type="protein sequence ID" value="CPR11481.1"/>
    <property type="molecule type" value="Genomic_DNA"/>
</dbReference>
<dbReference type="Gene3D" id="3.90.180.10">
    <property type="entry name" value="Medium-chain alcohol dehydrogenases, catalytic domain"/>
    <property type="match status" value="1"/>
</dbReference>
<dbReference type="InterPro" id="IPR052711">
    <property type="entry name" value="Zinc_ADH-like"/>
</dbReference>
<dbReference type="RefSeq" id="WP_085182492.1">
    <property type="nucleotide sequence ID" value="NZ_CSTD01000002.1"/>
</dbReference>
<dbReference type="OrthoDB" id="3175656at2"/>
<evidence type="ECO:0000313" key="2">
    <source>
        <dbReference type="EMBL" id="CPR11481.1"/>
    </source>
</evidence>
<dbReference type="GO" id="GO:0016491">
    <property type="term" value="F:oxidoreductase activity"/>
    <property type="evidence" value="ECO:0007669"/>
    <property type="project" value="InterPro"/>
</dbReference>
<dbReference type="AlphaFoldDB" id="A0A0U0W8C6"/>
<dbReference type="PANTHER" id="PTHR45033">
    <property type="match status" value="1"/>
</dbReference>
<proteinExistence type="predicted"/>
<name>A0A0U0W8C6_MYCBE</name>
<feature type="domain" description="Enoyl reductase (ER)" evidence="1">
    <location>
        <begin position="11"/>
        <end position="334"/>
    </location>
</feature>